<evidence type="ECO:0000313" key="2">
    <source>
        <dbReference type="EMBL" id="CAB5111934.1"/>
    </source>
</evidence>
<reference evidence="2" key="1">
    <citation type="submission" date="2020-05" db="EMBL/GenBank/DDBJ databases">
        <authorList>
            <person name="Chiriac C."/>
            <person name="Salcher M."/>
            <person name="Ghai R."/>
            <person name="Kavagutti S V."/>
        </authorList>
    </citation>
    <scope>NUCLEOTIDE SEQUENCE</scope>
</reference>
<gene>
    <name evidence="2" type="ORF">UFOPK4410_00576</name>
</gene>
<dbReference type="AlphaFoldDB" id="A0A6J7VQ31"/>
<evidence type="ECO:0000256" key="1">
    <source>
        <dbReference type="SAM" id="MobiDB-lite"/>
    </source>
</evidence>
<feature type="region of interest" description="Disordered" evidence="1">
    <location>
        <begin position="50"/>
        <end position="77"/>
    </location>
</feature>
<accession>A0A6J7VQ31</accession>
<dbReference type="EMBL" id="CAFBRV010000041">
    <property type="protein sequence ID" value="CAB5111934.1"/>
    <property type="molecule type" value="Genomic_DNA"/>
</dbReference>
<protein>
    <submittedName>
        <fullName evidence="2">Unannotated protein</fullName>
    </submittedName>
</protein>
<sequence length="77" mass="7822">MSASSPKRIADSGVYSAGFNTTVFPAANAGANPHPAIGIGKFQGTIIPTTPRGSLKVTSMPPATGIWRPKRRSGAAA</sequence>
<name>A0A6J7VQ31_9ZZZZ</name>
<organism evidence="2">
    <name type="scientific">freshwater metagenome</name>
    <dbReference type="NCBI Taxonomy" id="449393"/>
    <lineage>
        <taxon>unclassified sequences</taxon>
        <taxon>metagenomes</taxon>
        <taxon>ecological metagenomes</taxon>
    </lineage>
</organism>
<proteinExistence type="predicted"/>
<feature type="compositionally biased region" description="Basic residues" evidence="1">
    <location>
        <begin position="68"/>
        <end position="77"/>
    </location>
</feature>